<proteinExistence type="predicted"/>
<keyword evidence="2" id="KW-1185">Reference proteome</keyword>
<reference evidence="1 2" key="1">
    <citation type="submission" date="2012-05" db="EMBL/GenBank/DDBJ databases">
        <title>Recombination and specialization in a pathogen metapopulation.</title>
        <authorList>
            <person name="Gardiner A."/>
            <person name="Kemen E."/>
            <person name="Schultz-Larsen T."/>
            <person name="MacLean D."/>
            <person name="Van Oosterhout C."/>
            <person name="Jones J.D.G."/>
        </authorList>
    </citation>
    <scope>NUCLEOTIDE SEQUENCE [LARGE SCALE GENOMIC DNA]</scope>
    <source>
        <strain evidence="1 2">Ac Nc2</strain>
    </source>
</reference>
<comment type="caution">
    <text evidence="1">The sequence shown here is derived from an EMBL/GenBank/DDBJ whole genome shotgun (WGS) entry which is preliminary data.</text>
</comment>
<name>A0A024FW75_9STRA</name>
<evidence type="ECO:0000313" key="2">
    <source>
        <dbReference type="Proteomes" id="UP000053237"/>
    </source>
</evidence>
<dbReference type="EMBL" id="CAIX01000574">
    <property type="protein sequence ID" value="CCI11162.1"/>
    <property type="molecule type" value="Genomic_DNA"/>
</dbReference>
<gene>
    <name evidence="1" type="ORF">BN9_124740</name>
</gene>
<sequence>MSPRTPIIPTRAEGAQMTLGDRKQVAVSPTAETAAAAARGVRDVSSSLGYRSSREKRTSARKAQETDVFQSAFGKTFGSSRMETNSILHITPLLYLVAISDATGGAEALFLDNVLHSTVYLRHAAGSAHFAQAFETDVRGAKAAGKNVVINGGNLKPRNETRTCYNCNGNKNKCGGKGNERGVQMTPAAVNDKEIVKDRRILDSGFS</sequence>
<dbReference type="InParanoid" id="A0A024FW75"/>
<dbReference type="AlphaFoldDB" id="A0A024FW75"/>
<accession>A0A024FW75</accession>
<dbReference type="Proteomes" id="UP000053237">
    <property type="component" value="Unassembled WGS sequence"/>
</dbReference>
<organism evidence="1 2">
    <name type="scientific">Albugo candida</name>
    <dbReference type="NCBI Taxonomy" id="65357"/>
    <lineage>
        <taxon>Eukaryota</taxon>
        <taxon>Sar</taxon>
        <taxon>Stramenopiles</taxon>
        <taxon>Oomycota</taxon>
        <taxon>Peronosporomycetes</taxon>
        <taxon>Albuginales</taxon>
        <taxon>Albuginaceae</taxon>
        <taxon>Albugo</taxon>
    </lineage>
</organism>
<protein>
    <submittedName>
        <fullName evidence="1">Uncharacterized protein</fullName>
    </submittedName>
</protein>
<evidence type="ECO:0000313" key="1">
    <source>
        <dbReference type="EMBL" id="CCI11162.1"/>
    </source>
</evidence>